<dbReference type="AlphaFoldDB" id="A0A9X3NKJ3"/>
<organism evidence="2 3">
    <name type="scientific">Solirubrobacter phytolaccae</name>
    <dbReference type="NCBI Taxonomy" id="1404360"/>
    <lineage>
        <taxon>Bacteria</taxon>
        <taxon>Bacillati</taxon>
        <taxon>Actinomycetota</taxon>
        <taxon>Thermoleophilia</taxon>
        <taxon>Solirubrobacterales</taxon>
        <taxon>Solirubrobacteraceae</taxon>
        <taxon>Solirubrobacter</taxon>
    </lineage>
</organism>
<dbReference type="Proteomes" id="UP001147653">
    <property type="component" value="Unassembled WGS sequence"/>
</dbReference>
<dbReference type="InterPro" id="IPR004843">
    <property type="entry name" value="Calcineurin-like_PHP"/>
</dbReference>
<dbReference type="Pfam" id="PF00149">
    <property type="entry name" value="Metallophos"/>
    <property type="match status" value="1"/>
</dbReference>
<evidence type="ECO:0000313" key="3">
    <source>
        <dbReference type="Proteomes" id="UP001147653"/>
    </source>
</evidence>
<name>A0A9X3NKJ3_9ACTN</name>
<dbReference type="RefSeq" id="WP_270029797.1">
    <property type="nucleotide sequence ID" value="NZ_JAPDDP010000106.1"/>
</dbReference>
<dbReference type="EMBL" id="JAPDDP010000106">
    <property type="protein sequence ID" value="MDA0185291.1"/>
    <property type="molecule type" value="Genomic_DNA"/>
</dbReference>
<dbReference type="SUPFAM" id="SSF56300">
    <property type="entry name" value="Metallo-dependent phosphatases"/>
    <property type="match status" value="1"/>
</dbReference>
<sequence length="364" mass="39985">MRTLVVSDLHLGRTERSDLLRRPDLQEPLLEALDGVDRLVILGDGLELREAAHRDAADIAVPFFAAVGKRLGPDKDFVVTSGNHDHGLAAGWIDARLQSEPAGFLSLEQHFDAHGPLARRLAEAAQPARLEFAYPGLWLRDDVYAFHGHYADAHATVPTFERVLVGAMAKWIAPLPDPATPDDYEAVLSPLYAWLNALTQRADHSIVAKGGGASSRSYRALTSERTPRSLALKTGYRGAVRTLNAIGLGPLQSSLSPTALRRGYLSGISEVIRRLELDAAHVIWGHSHRSGPWPTDDLAEWTVNGTRIHNTGSWTYQPHFLTPEPNGSPYWPGTAILVEDTGPPRLLRLLGERTHEELRPRDPG</sequence>
<comment type="caution">
    <text evidence="2">The sequence shown here is derived from an EMBL/GenBank/DDBJ whole genome shotgun (WGS) entry which is preliminary data.</text>
</comment>
<keyword evidence="3" id="KW-1185">Reference proteome</keyword>
<dbReference type="InterPro" id="IPR029052">
    <property type="entry name" value="Metallo-depent_PP-like"/>
</dbReference>
<dbReference type="Gene3D" id="3.60.21.10">
    <property type="match status" value="1"/>
</dbReference>
<accession>A0A9X3NKJ3</accession>
<evidence type="ECO:0000259" key="1">
    <source>
        <dbReference type="Pfam" id="PF00149"/>
    </source>
</evidence>
<evidence type="ECO:0000313" key="2">
    <source>
        <dbReference type="EMBL" id="MDA0185291.1"/>
    </source>
</evidence>
<dbReference type="GO" id="GO:0016787">
    <property type="term" value="F:hydrolase activity"/>
    <property type="evidence" value="ECO:0007669"/>
    <property type="project" value="InterPro"/>
</dbReference>
<reference evidence="2" key="1">
    <citation type="submission" date="2022-10" db="EMBL/GenBank/DDBJ databases">
        <title>The WGS of Solirubrobacter phytolaccae KCTC 29190.</title>
        <authorList>
            <person name="Jiang Z."/>
        </authorList>
    </citation>
    <scope>NUCLEOTIDE SEQUENCE</scope>
    <source>
        <strain evidence="2">KCTC 29190</strain>
    </source>
</reference>
<protein>
    <submittedName>
        <fullName evidence="2">Metallophosphoesterase</fullName>
    </submittedName>
</protein>
<feature type="domain" description="Calcineurin-like phosphoesterase" evidence="1">
    <location>
        <begin position="1"/>
        <end position="151"/>
    </location>
</feature>
<gene>
    <name evidence="2" type="ORF">OJ997_33610</name>
</gene>
<proteinExistence type="predicted"/>